<dbReference type="InterPro" id="IPR036866">
    <property type="entry name" value="RibonucZ/Hydroxyglut_hydro"/>
</dbReference>
<reference evidence="5" key="1">
    <citation type="submission" date="2018-08" db="EMBL/GenBank/DDBJ databases">
        <title>Murine metabolic-syndrome-specific gut microbial biobank.</title>
        <authorList>
            <person name="Liu C."/>
        </authorList>
    </citation>
    <scope>NUCLEOTIDE SEQUENCE [LARGE SCALE GENOMIC DNA]</scope>
    <source>
        <strain evidence="5">Z82</strain>
    </source>
</reference>
<dbReference type="Gene3D" id="2.10.270.10">
    <property type="entry name" value="Cholin Binding"/>
    <property type="match status" value="4"/>
</dbReference>
<dbReference type="InterPro" id="IPR018337">
    <property type="entry name" value="Cell_wall/Cho-bd_repeat"/>
</dbReference>
<feature type="repeat" description="Cell wall-binding" evidence="2">
    <location>
        <begin position="727"/>
        <end position="746"/>
    </location>
</feature>
<comment type="caution">
    <text evidence="5">The sequence shown here is derived from an EMBL/GenBank/DDBJ whole genome shotgun (WGS) entry which is preliminary data.</text>
</comment>
<feature type="repeat" description="Cell wall-binding" evidence="2">
    <location>
        <begin position="747"/>
        <end position="766"/>
    </location>
</feature>
<dbReference type="Pfam" id="PF19127">
    <property type="entry name" value="Choline_bind_3"/>
    <property type="match status" value="2"/>
</dbReference>
<dbReference type="PROSITE" id="PS51170">
    <property type="entry name" value="CW"/>
    <property type="match status" value="4"/>
</dbReference>
<proteinExistence type="predicted"/>
<gene>
    <name evidence="5" type="ORF">D1639_04100</name>
</gene>
<dbReference type="InterPro" id="IPR001279">
    <property type="entry name" value="Metallo-B-lactamas"/>
</dbReference>
<protein>
    <submittedName>
        <fullName evidence="5">MBL fold metallo-hydrolase</fullName>
    </submittedName>
</protein>
<dbReference type="PANTHER" id="PTHR30619">
    <property type="entry name" value="DNA INTERNALIZATION/COMPETENCE PROTEIN COMEC/REC2"/>
    <property type="match status" value="1"/>
</dbReference>
<evidence type="ECO:0000259" key="4">
    <source>
        <dbReference type="Pfam" id="PF00753"/>
    </source>
</evidence>
<keyword evidence="1" id="KW-0677">Repeat</keyword>
<organism evidence="5">
    <name type="scientific">Muribaculaceae bacterium Z82</name>
    <dbReference type="NCBI Taxonomy" id="2304548"/>
    <lineage>
        <taxon>Bacteria</taxon>
        <taxon>Pseudomonadati</taxon>
        <taxon>Bacteroidota</taxon>
        <taxon>Bacteroidia</taxon>
        <taxon>Bacteroidales</taxon>
        <taxon>Muribaculaceae</taxon>
    </lineage>
</organism>
<evidence type="ECO:0000256" key="3">
    <source>
        <dbReference type="SAM" id="MobiDB-lite"/>
    </source>
</evidence>
<evidence type="ECO:0000313" key="5">
    <source>
        <dbReference type="EMBL" id="NBI34226.1"/>
    </source>
</evidence>
<evidence type="ECO:0000256" key="2">
    <source>
        <dbReference type="PROSITE-ProRule" id="PRU00591"/>
    </source>
</evidence>
<evidence type="ECO:0000256" key="1">
    <source>
        <dbReference type="ARBA" id="ARBA00022737"/>
    </source>
</evidence>
<feature type="region of interest" description="Disordered" evidence="3">
    <location>
        <begin position="242"/>
        <end position="281"/>
    </location>
</feature>
<dbReference type="AlphaFoldDB" id="A0A7C9NV58"/>
<dbReference type="Pfam" id="PF00753">
    <property type="entry name" value="Lactamase_B"/>
    <property type="match status" value="1"/>
</dbReference>
<accession>A0A7C9NV58</accession>
<dbReference type="Gene3D" id="3.60.15.10">
    <property type="entry name" value="Ribonuclease Z/Hydroxyacylglutathione hydrolase-like"/>
    <property type="match status" value="1"/>
</dbReference>
<dbReference type="SUPFAM" id="SSF56281">
    <property type="entry name" value="Metallo-hydrolase/oxidoreductase"/>
    <property type="match status" value="1"/>
</dbReference>
<keyword evidence="5" id="KW-0378">Hydrolase</keyword>
<dbReference type="PANTHER" id="PTHR30619:SF7">
    <property type="entry name" value="BETA-LACTAMASE DOMAIN PROTEIN"/>
    <property type="match status" value="1"/>
</dbReference>
<feature type="repeat" description="Cell wall-binding" evidence="2">
    <location>
        <begin position="790"/>
        <end position="809"/>
    </location>
</feature>
<sequence length="847" mass="93322">MLPGVAQASARTGFSMTLSLCARFGGASLSSRAAFAAVLSLLLASVLCLPAASAPGRAWADEAGAPAWDDAPGASSPEERLSYLRELAEGGNVTIHVMAFMSSDAILVESDGRFGLVDAGEDDDYPDGSDPRYPLRDGIIIGEGHEDELIAYMKSLGVTSGNLEFVLGTHPHSDHIGALDEVIYEFQPSRVYLMEYQDSYVTRPDDLWDNLYVYDHVLQATADTGAVLVQFFDEAAPVIPASREDAPEPDSPGDAEGAPGTGKDAPVAFGEPADDSDDSLTGNPVFMLGSALIEVMNYSEDYKHTPKPDANYFSLGVKVSAGGKSGFLAGDINNYGDEDETRLAPLVGKVDFLKLGHHGGAGSNTSDYLRTLSPSVVMQTSDFPGASQALVDDSLKLGYRYYDSAVVTEKGLPALAVTFEDGRLTTNIAVEGYRVRSRSSSPHYHLFRNFAPVRYSGIVEDQDRRFFFKNSFVALEDAWYTDGSGTYRLDSDGLPLEGFQTIDDKRYCFDEETGVLLKGPRWIEDGTSRFRITADGSFASGWHLVEGLWYWLDPQTYAMATGWLEVDGKRYVLEDDGAMAADRWIQRDGQRYWASASGALSTGWKLVGDRWYWLDPQTYAMATGWYKVTGEWNWSDSEGVWHPNEWKRDAAGWWYAWADGTYPTSSWQLIDGEWYRFDGSGYMCTGWCLAGGRWYYLAGDGAMRIGWQRVDGEWYYLGDSVDDGAMRTGWQKVSGQWYFLEDSGAMATGWKRIGGAWYYLTGSGSMAVGWQKVGGEWYYLGDSPDDGAMRTGWQKVGGTWYFLHESGAMAHSCWVGSYYVDGSGAMVTDAWVDGYYVDATGRWDPSK</sequence>
<name>A0A7C9NV58_9BACT</name>
<dbReference type="Pfam" id="PF01473">
    <property type="entry name" value="Choline_bind_1"/>
    <property type="match status" value="2"/>
</dbReference>
<feature type="repeat" description="Cell wall-binding" evidence="2">
    <location>
        <begin position="664"/>
        <end position="683"/>
    </location>
</feature>
<feature type="domain" description="Metallo-beta-lactamase" evidence="4">
    <location>
        <begin position="102"/>
        <end position="215"/>
    </location>
</feature>
<dbReference type="InterPro" id="IPR052159">
    <property type="entry name" value="Competence_DNA_uptake"/>
</dbReference>
<dbReference type="SUPFAM" id="SSF69360">
    <property type="entry name" value="Cell wall binding repeat"/>
    <property type="match status" value="2"/>
</dbReference>
<dbReference type="Pfam" id="PF19085">
    <property type="entry name" value="Choline_bind_2"/>
    <property type="match status" value="1"/>
</dbReference>
<dbReference type="EMBL" id="QWKH01000018">
    <property type="protein sequence ID" value="NBI34226.1"/>
    <property type="molecule type" value="Genomic_DNA"/>
</dbReference>
<dbReference type="GO" id="GO:0016787">
    <property type="term" value="F:hydrolase activity"/>
    <property type="evidence" value="ECO:0007669"/>
    <property type="project" value="UniProtKB-KW"/>
</dbReference>